<sequence>MSDHPKQPKPNPLDKPENPSQSAMQAPIWEESSPGATAVLPSDAESSLRRADNREDSAKRGDTAKTHEPDTVHLPGGVILKIYGGIGGAGGAGTAGGSGGTGEGPRITFEVNGTFKEFTFGIIKQSIKEKLTGHVAVQHKFTDQSKSLCAAGTRVDIQADILKWLLPQPGTKERIFWITGIAGSGKSTLSATVIESLRKNKEHTPVAAQFFISRNIPETINPDKIIPTIALQLAEFSPVAAGIIHDVLERGFPATREKQVEELLLAPIQELCKSCDVVIILIDALDELENAADSVKEILESIAPRGCGLPDNIRFIVTSRPEHWADISGSKTLELAVFEQHPLTTDSSMAEVHNFIIARIGEIKPKDWDGWPTQDELLELSTKADGLFHYAATALQWIKEQIHKHKKSCRSWVFTKLTQMGGLDPLKDLYRLILTSFEDIDHKAQEGWLRENRLRGFQQVIGTILVLDQPLTIRQITALLADIPEGDFDVANFLEQFRSVLIPGSTTSFEEATPQVHKSFRDYIMNGHAPEEFRILTGHAHFVTARSCLEVIVEAGNQSSIVQNYSVQHWYRHLEVAVKEGTTFDDRMWNLFEKMVQETAINRWANVDLLDLFVRVAIAGWVLLKVRLKYGRWKGDNYLPEKY</sequence>
<dbReference type="Pfam" id="PF24883">
    <property type="entry name" value="NPHP3_N"/>
    <property type="match status" value="1"/>
</dbReference>
<keyword evidence="5" id="KW-1185">Reference proteome</keyword>
<accession>A0A8H7DBC3</accession>
<reference evidence="4" key="1">
    <citation type="submission" date="2020-05" db="EMBL/GenBank/DDBJ databases">
        <title>Mycena genomes resolve the evolution of fungal bioluminescence.</title>
        <authorList>
            <person name="Tsai I.J."/>
        </authorList>
    </citation>
    <scope>NUCLEOTIDE SEQUENCE</scope>
    <source>
        <strain evidence="4">CCC161011</strain>
    </source>
</reference>
<gene>
    <name evidence="4" type="ORF">MVEN_00137600</name>
</gene>
<evidence type="ECO:0000313" key="4">
    <source>
        <dbReference type="EMBL" id="KAF7368185.1"/>
    </source>
</evidence>
<name>A0A8H7DBC3_9AGAR</name>
<evidence type="ECO:0000256" key="2">
    <source>
        <dbReference type="SAM" id="MobiDB-lite"/>
    </source>
</evidence>
<dbReference type="Proteomes" id="UP000620124">
    <property type="component" value="Unassembled WGS sequence"/>
</dbReference>
<dbReference type="SUPFAM" id="SSF52540">
    <property type="entry name" value="P-loop containing nucleoside triphosphate hydrolases"/>
    <property type="match status" value="1"/>
</dbReference>
<dbReference type="OrthoDB" id="163438at2759"/>
<feature type="compositionally biased region" description="Basic and acidic residues" evidence="2">
    <location>
        <begin position="1"/>
        <end position="17"/>
    </location>
</feature>
<organism evidence="4 5">
    <name type="scientific">Mycena venus</name>
    <dbReference type="NCBI Taxonomy" id="2733690"/>
    <lineage>
        <taxon>Eukaryota</taxon>
        <taxon>Fungi</taxon>
        <taxon>Dikarya</taxon>
        <taxon>Basidiomycota</taxon>
        <taxon>Agaricomycotina</taxon>
        <taxon>Agaricomycetes</taxon>
        <taxon>Agaricomycetidae</taxon>
        <taxon>Agaricales</taxon>
        <taxon>Marasmiineae</taxon>
        <taxon>Mycenaceae</taxon>
        <taxon>Mycena</taxon>
    </lineage>
</organism>
<feature type="region of interest" description="Disordered" evidence="2">
    <location>
        <begin position="1"/>
        <end position="72"/>
    </location>
</feature>
<dbReference type="PROSITE" id="PS50837">
    <property type="entry name" value="NACHT"/>
    <property type="match status" value="1"/>
</dbReference>
<dbReference type="InterPro" id="IPR056884">
    <property type="entry name" value="NPHP3-like_N"/>
</dbReference>
<keyword evidence="1" id="KW-0677">Repeat</keyword>
<dbReference type="InterPro" id="IPR027417">
    <property type="entry name" value="P-loop_NTPase"/>
</dbReference>
<dbReference type="AlphaFoldDB" id="A0A8H7DBC3"/>
<evidence type="ECO:0000259" key="3">
    <source>
        <dbReference type="PROSITE" id="PS50837"/>
    </source>
</evidence>
<dbReference type="EMBL" id="JACAZI010000002">
    <property type="protein sequence ID" value="KAF7368185.1"/>
    <property type="molecule type" value="Genomic_DNA"/>
</dbReference>
<comment type="caution">
    <text evidence="4">The sequence shown here is derived from an EMBL/GenBank/DDBJ whole genome shotgun (WGS) entry which is preliminary data.</text>
</comment>
<evidence type="ECO:0000313" key="5">
    <source>
        <dbReference type="Proteomes" id="UP000620124"/>
    </source>
</evidence>
<dbReference type="InterPro" id="IPR007111">
    <property type="entry name" value="NACHT_NTPase"/>
</dbReference>
<feature type="compositionally biased region" description="Basic and acidic residues" evidence="2">
    <location>
        <begin position="46"/>
        <end position="71"/>
    </location>
</feature>
<feature type="domain" description="NACHT" evidence="3">
    <location>
        <begin position="174"/>
        <end position="321"/>
    </location>
</feature>
<protein>
    <recommendedName>
        <fullName evidence="3">NACHT domain-containing protein</fullName>
    </recommendedName>
</protein>
<proteinExistence type="predicted"/>
<evidence type="ECO:0000256" key="1">
    <source>
        <dbReference type="ARBA" id="ARBA00022737"/>
    </source>
</evidence>
<dbReference type="PANTHER" id="PTHR10039:SF17">
    <property type="entry name" value="FUNGAL STAND N-TERMINAL GOODBYE DOMAIN-CONTAINING PROTEIN-RELATED"/>
    <property type="match status" value="1"/>
</dbReference>
<dbReference type="PANTHER" id="PTHR10039">
    <property type="entry name" value="AMELOGENIN"/>
    <property type="match status" value="1"/>
</dbReference>
<dbReference type="Gene3D" id="3.40.50.300">
    <property type="entry name" value="P-loop containing nucleotide triphosphate hydrolases"/>
    <property type="match status" value="1"/>
</dbReference>